<gene>
    <name evidence="8" type="ORF">F4557_000850</name>
</gene>
<dbReference type="AlphaFoldDB" id="A0A7W7MW42"/>
<name>A0A7W7MW42_9ACTN</name>
<proteinExistence type="inferred from homology"/>
<evidence type="ECO:0000313" key="9">
    <source>
        <dbReference type="Proteomes" id="UP000549343"/>
    </source>
</evidence>
<feature type="transmembrane region" description="Helical" evidence="7">
    <location>
        <begin position="270"/>
        <end position="289"/>
    </location>
</feature>
<keyword evidence="6 7" id="KW-0472">Membrane</keyword>
<feature type="transmembrane region" description="Helical" evidence="7">
    <location>
        <begin position="141"/>
        <end position="160"/>
    </location>
</feature>
<dbReference type="Proteomes" id="UP000549343">
    <property type="component" value="Unassembled WGS sequence"/>
</dbReference>
<evidence type="ECO:0000256" key="6">
    <source>
        <dbReference type="ARBA" id="ARBA00023136"/>
    </source>
</evidence>
<evidence type="ECO:0000256" key="7">
    <source>
        <dbReference type="SAM" id="Phobius"/>
    </source>
</evidence>
<comment type="subcellular location">
    <subcellularLocation>
        <location evidence="1">Membrane</location>
        <topology evidence="1">Multi-pass membrane protein</topology>
    </subcellularLocation>
</comment>
<evidence type="ECO:0000256" key="5">
    <source>
        <dbReference type="ARBA" id="ARBA00022989"/>
    </source>
</evidence>
<reference evidence="8 9" key="1">
    <citation type="submission" date="2020-08" db="EMBL/GenBank/DDBJ databases">
        <title>Sequencing the genomes of 1000 actinobacteria strains.</title>
        <authorList>
            <person name="Klenk H.-P."/>
        </authorList>
    </citation>
    <scope>NUCLEOTIDE SEQUENCE [LARGE SCALE GENOMIC DNA]</scope>
    <source>
        <strain evidence="8 9">DSM 44772</strain>
    </source>
</reference>
<feature type="transmembrane region" description="Helical" evidence="7">
    <location>
        <begin position="191"/>
        <end position="212"/>
    </location>
</feature>
<keyword evidence="3 8" id="KW-0808">Transferase</keyword>
<evidence type="ECO:0000256" key="1">
    <source>
        <dbReference type="ARBA" id="ARBA00004141"/>
    </source>
</evidence>
<sequence length="327" mass="34050">MTGKNRVTITGMTTTPNAMRPVPAMREALAIARLCVLEARPSVLVISLLRFLAAAALGAGVAAAGGGAGDAGRAFVAAAAWLGGVFAVYLFNGVMDRTEDRVNGSRRPIVRGALPTRLAAQVTVAAAIVSLALMASIGADAVWALLLYLAIGIGYSGPPLYLKRRPITSSLTGMSLALLTYYAGFRSQAEIGASSVGVELTLFMAAMVIWIGTVGMLSKDFSDISGDVAAGRRSIPARIGEAATLRLIVVCAFVLAISFCVAAGTFVRPLLWPGFVMLAGAVAMAAICLGPHAAKMSRRRLPYRAFMVTQHACHSAAFIPLWVTPAI</sequence>
<feature type="transmembrane region" description="Helical" evidence="7">
    <location>
        <begin position="43"/>
        <end position="68"/>
    </location>
</feature>
<accession>A0A7W7MW42</accession>
<feature type="transmembrane region" description="Helical" evidence="7">
    <location>
        <begin position="243"/>
        <end position="264"/>
    </location>
</feature>
<feature type="transmembrane region" description="Helical" evidence="7">
    <location>
        <begin position="167"/>
        <end position="185"/>
    </location>
</feature>
<keyword evidence="4 7" id="KW-0812">Transmembrane</keyword>
<keyword evidence="5 7" id="KW-1133">Transmembrane helix</keyword>
<organism evidence="8 9">
    <name type="scientific">Actinomadura livida</name>
    <dbReference type="NCBI Taxonomy" id="79909"/>
    <lineage>
        <taxon>Bacteria</taxon>
        <taxon>Bacillati</taxon>
        <taxon>Actinomycetota</taxon>
        <taxon>Actinomycetes</taxon>
        <taxon>Streptosporangiales</taxon>
        <taxon>Thermomonosporaceae</taxon>
        <taxon>Actinomadura</taxon>
    </lineage>
</organism>
<evidence type="ECO:0000256" key="4">
    <source>
        <dbReference type="ARBA" id="ARBA00022692"/>
    </source>
</evidence>
<evidence type="ECO:0000313" key="8">
    <source>
        <dbReference type="EMBL" id="MBB4772432.1"/>
    </source>
</evidence>
<evidence type="ECO:0000256" key="3">
    <source>
        <dbReference type="ARBA" id="ARBA00022679"/>
    </source>
</evidence>
<dbReference type="GO" id="GO:0016020">
    <property type="term" value="C:membrane"/>
    <property type="evidence" value="ECO:0007669"/>
    <property type="project" value="UniProtKB-SubCell"/>
</dbReference>
<evidence type="ECO:0000256" key="2">
    <source>
        <dbReference type="ARBA" id="ARBA00005985"/>
    </source>
</evidence>
<dbReference type="EMBL" id="JACHMV010000001">
    <property type="protein sequence ID" value="MBB4772432.1"/>
    <property type="molecule type" value="Genomic_DNA"/>
</dbReference>
<feature type="transmembrane region" description="Helical" evidence="7">
    <location>
        <begin position="74"/>
        <end position="95"/>
    </location>
</feature>
<dbReference type="PANTHER" id="PTHR43009">
    <property type="entry name" value="HOMOGENTISATE SOLANESYLTRANSFERASE, CHLOROPLASTIC"/>
    <property type="match status" value="1"/>
</dbReference>
<dbReference type="GO" id="GO:0016765">
    <property type="term" value="F:transferase activity, transferring alkyl or aryl (other than methyl) groups"/>
    <property type="evidence" value="ECO:0007669"/>
    <property type="project" value="InterPro"/>
</dbReference>
<protein>
    <submittedName>
        <fullName evidence="8">4-hydroxybenzoate polyprenyltransferase</fullName>
    </submittedName>
</protein>
<dbReference type="InterPro" id="IPR000537">
    <property type="entry name" value="UbiA_prenyltransferase"/>
</dbReference>
<feature type="transmembrane region" description="Helical" evidence="7">
    <location>
        <begin position="116"/>
        <end position="135"/>
    </location>
</feature>
<dbReference type="Pfam" id="PF01040">
    <property type="entry name" value="UbiA"/>
    <property type="match status" value="1"/>
</dbReference>
<dbReference type="Gene3D" id="1.20.120.1780">
    <property type="entry name" value="UbiA prenyltransferase"/>
    <property type="match status" value="1"/>
</dbReference>
<dbReference type="Gene3D" id="1.10.357.140">
    <property type="entry name" value="UbiA prenyltransferase"/>
    <property type="match status" value="1"/>
</dbReference>
<comment type="caution">
    <text evidence="8">The sequence shown here is derived from an EMBL/GenBank/DDBJ whole genome shotgun (WGS) entry which is preliminary data.</text>
</comment>
<dbReference type="RefSeq" id="WP_184879861.1">
    <property type="nucleotide sequence ID" value="NZ_BAAAHD010000002.1"/>
</dbReference>
<dbReference type="InterPro" id="IPR044878">
    <property type="entry name" value="UbiA_sf"/>
</dbReference>
<dbReference type="PANTHER" id="PTHR43009:SF7">
    <property type="entry name" value="HOMOGENTISATE GERANYLGERANYLTRANSFERASE, CHLOROPLASTIC"/>
    <property type="match status" value="1"/>
</dbReference>
<comment type="similarity">
    <text evidence="2">Belongs to the UbiA prenyltransferase family.</text>
</comment>